<protein>
    <submittedName>
        <fullName evidence="1">Uncharacterized protein</fullName>
    </submittedName>
</protein>
<accession>A0A414M3B2</accession>
<proteinExistence type="predicted"/>
<comment type="caution">
    <text evidence="1">The sequence shown here is derived from an EMBL/GenBank/DDBJ whole genome shotgun (WGS) entry which is preliminary data.</text>
</comment>
<dbReference type="Proteomes" id="UP000283538">
    <property type="component" value="Unassembled WGS sequence"/>
</dbReference>
<evidence type="ECO:0000313" key="2">
    <source>
        <dbReference type="Proteomes" id="UP000283538"/>
    </source>
</evidence>
<dbReference type="AlphaFoldDB" id="A0A414M3B2"/>
<reference evidence="1 2" key="1">
    <citation type="submission" date="2018-08" db="EMBL/GenBank/DDBJ databases">
        <title>A genome reference for cultivated species of the human gut microbiota.</title>
        <authorList>
            <person name="Zou Y."/>
            <person name="Xue W."/>
            <person name="Luo G."/>
        </authorList>
    </citation>
    <scope>NUCLEOTIDE SEQUENCE [LARGE SCALE GENOMIC DNA]</scope>
    <source>
        <strain evidence="1 2">AM26-26AC</strain>
    </source>
</reference>
<evidence type="ECO:0000313" key="1">
    <source>
        <dbReference type="EMBL" id="RHF03363.1"/>
    </source>
</evidence>
<name>A0A414M3B2_9BACE</name>
<organism evidence="1 2">
    <name type="scientific">Bacteroides eggerthii</name>
    <dbReference type="NCBI Taxonomy" id="28111"/>
    <lineage>
        <taxon>Bacteria</taxon>
        <taxon>Pseudomonadati</taxon>
        <taxon>Bacteroidota</taxon>
        <taxon>Bacteroidia</taxon>
        <taxon>Bacteroidales</taxon>
        <taxon>Bacteroidaceae</taxon>
        <taxon>Bacteroides</taxon>
    </lineage>
</organism>
<dbReference type="EMBL" id="QSLA01000028">
    <property type="protein sequence ID" value="RHF03363.1"/>
    <property type="molecule type" value="Genomic_DNA"/>
</dbReference>
<gene>
    <name evidence="1" type="ORF">DW701_16335</name>
</gene>
<sequence length="80" mass="9585">MTLDIFERYTILYIKFIMETYKTEKEEMRSYRNYSATNGRIVRESDVSSPYKQKYDIFKSRARTGSDNFFRGLTIEISLA</sequence>